<evidence type="ECO:0000313" key="3">
    <source>
        <dbReference type="Proteomes" id="UP000178534"/>
    </source>
</evidence>
<dbReference type="EMBL" id="MHLP01000017">
    <property type="protein sequence ID" value="OGZ12849.1"/>
    <property type="molecule type" value="Genomic_DNA"/>
</dbReference>
<feature type="domain" description="Methyltransferase type 11" evidence="1">
    <location>
        <begin position="40"/>
        <end position="122"/>
    </location>
</feature>
<reference evidence="2 3" key="1">
    <citation type="journal article" date="2016" name="Nat. Commun.">
        <title>Thousands of microbial genomes shed light on interconnected biogeochemical processes in an aquifer system.</title>
        <authorList>
            <person name="Anantharaman K."/>
            <person name="Brown C.T."/>
            <person name="Hug L.A."/>
            <person name="Sharon I."/>
            <person name="Castelle C.J."/>
            <person name="Probst A.J."/>
            <person name="Thomas B.C."/>
            <person name="Singh A."/>
            <person name="Wilkins M.J."/>
            <person name="Karaoz U."/>
            <person name="Brodie E.L."/>
            <person name="Williams K.H."/>
            <person name="Hubbard S.S."/>
            <person name="Banfield J.F."/>
        </authorList>
    </citation>
    <scope>NUCLEOTIDE SEQUENCE [LARGE SCALE GENOMIC DNA]</scope>
</reference>
<dbReference type="SUPFAM" id="SSF53335">
    <property type="entry name" value="S-adenosyl-L-methionine-dependent methyltransferases"/>
    <property type="match status" value="1"/>
</dbReference>
<comment type="caution">
    <text evidence="2">The sequence shown here is derived from an EMBL/GenBank/DDBJ whole genome shotgun (WGS) entry which is preliminary data.</text>
</comment>
<accession>A0A1G2DGW1</accession>
<dbReference type="AlphaFoldDB" id="A0A1G2DGW1"/>
<evidence type="ECO:0000313" key="2">
    <source>
        <dbReference type="EMBL" id="OGZ12849.1"/>
    </source>
</evidence>
<name>A0A1G2DGW1_9BACT</name>
<evidence type="ECO:0000259" key="1">
    <source>
        <dbReference type="Pfam" id="PF08241"/>
    </source>
</evidence>
<dbReference type="Proteomes" id="UP000178534">
    <property type="component" value="Unassembled WGS sequence"/>
</dbReference>
<dbReference type="InterPro" id="IPR029063">
    <property type="entry name" value="SAM-dependent_MTases_sf"/>
</dbReference>
<proteinExistence type="predicted"/>
<dbReference type="Pfam" id="PF08241">
    <property type="entry name" value="Methyltransf_11"/>
    <property type="match status" value="1"/>
</dbReference>
<protein>
    <recommendedName>
        <fullName evidence="1">Methyltransferase type 11 domain-containing protein</fullName>
    </recommendedName>
</protein>
<gene>
    <name evidence="2" type="ORF">A2942_03065</name>
</gene>
<dbReference type="STRING" id="1798665.A2942_03065"/>
<organism evidence="2 3">
    <name type="scientific">Candidatus Lloydbacteria bacterium RIFCSPLOWO2_01_FULL_50_20</name>
    <dbReference type="NCBI Taxonomy" id="1798665"/>
    <lineage>
        <taxon>Bacteria</taxon>
        <taxon>Candidatus Lloydiibacteriota</taxon>
    </lineage>
</organism>
<dbReference type="Gene3D" id="3.40.50.150">
    <property type="entry name" value="Vaccinia Virus protein VP39"/>
    <property type="match status" value="1"/>
</dbReference>
<dbReference type="InterPro" id="IPR013216">
    <property type="entry name" value="Methyltransf_11"/>
</dbReference>
<sequence length="208" mass="24352">MTPQVDKSHYAFSRYVGFDRWASYHTQIKETLLLQPESVLEIGLGDGVYRNYLESQTKVRYQSLDIDPELKPDIVGSVTAIPFPDNAVDYVMAFEILEHLPFEEFPIALKEIARVAKRGAIVSLPHFGPPVKLLFKLPFLPEISFSFKISYMPRHRFNGQHYWELGKKGYPVSRVLKEIERYFIVEKHFVPFENQYHHFFILTKRVDA</sequence>
<dbReference type="GO" id="GO:0008757">
    <property type="term" value="F:S-adenosylmethionine-dependent methyltransferase activity"/>
    <property type="evidence" value="ECO:0007669"/>
    <property type="project" value="InterPro"/>
</dbReference>